<dbReference type="AlphaFoldDB" id="A0A699VLL1"/>
<name>A0A699VLL1_TANCI</name>
<protein>
    <submittedName>
        <fullName evidence="1">Uncharacterized protein</fullName>
    </submittedName>
</protein>
<proteinExistence type="predicted"/>
<dbReference type="EMBL" id="BKCJ011441905">
    <property type="protein sequence ID" value="GFD34031.1"/>
    <property type="molecule type" value="Genomic_DNA"/>
</dbReference>
<comment type="caution">
    <text evidence="1">The sequence shown here is derived from an EMBL/GenBank/DDBJ whole genome shotgun (WGS) entry which is preliminary data.</text>
</comment>
<organism evidence="1">
    <name type="scientific">Tanacetum cinerariifolium</name>
    <name type="common">Dalmatian daisy</name>
    <name type="synonym">Chrysanthemum cinerariifolium</name>
    <dbReference type="NCBI Taxonomy" id="118510"/>
    <lineage>
        <taxon>Eukaryota</taxon>
        <taxon>Viridiplantae</taxon>
        <taxon>Streptophyta</taxon>
        <taxon>Embryophyta</taxon>
        <taxon>Tracheophyta</taxon>
        <taxon>Spermatophyta</taxon>
        <taxon>Magnoliopsida</taxon>
        <taxon>eudicotyledons</taxon>
        <taxon>Gunneridae</taxon>
        <taxon>Pentapetalae</taxon>
        <taxon>asterids</taxon>
        <taxon>campanulids</taxon>
        <taxon>Asterales</taxon>
        <taxon>Asteraceae</taxon>
        <taxon>Asteroideae</taxon>
        <taxon>Anthemideae</taxon>
        <taxon>Anthemidinae</taxon>
        <taxon>Tanacetum</taxon>
    </lineage>
</organism>
<gene>
    <name evidence="1" type="ORF">Tci_906000</name>
</gene>
<reference evidence="1" key="1">
    <citation type="journal article" date="2019" name="Sci. Rep.">
        <title>Draft genome of Tanacetum cinerariifolium, the natural source of mosquito coil.</title>
        <authorList>
            <person name="Yamashiro T."/>
            <person name="Shiraishi A."/>
            <person name="Satake H."/>
            <person name="Nakayama K."/>
        </authorList>
    </citation>
    <scope>NUCLEOTIDE SEQUENCE</scope>
</reference>
<sequence>DLQRQAVDQLLEAGVVLVAGQNPADREFRTEVFQRGHIGGFCILELLELPHQLVGLVIVEAVMGLTDRNAKLTNLIAFFGALEGIEDHFADGFCLGHMLRKIDGVFVGLLGRKRRRCYVGMGIRH</sequence>
<feature type="non-terminal residue" evidence="1">
    <location>
        <position position="1"/>
    </location>
</feature>
<evidence type="ECO:0000313" key="1">
    <source>
        <dbReference type="EMBL" id="GFD34031.1"/>
    </source>
</evidence>
<accession>A0A699VLL1</accession>